<dbReference type="EMBL" id="BBYR01000006">
    <property type="protein sequence ID" value="GAP34211.1"/>
    <property type="molecule type" value="Genomic_DNA"/>
</dbReference>
<evidence type="ECO:0000259" key="5">
    <source>
        <dbReference type="Pfam" id="PF25954"/>
    </source>
</evidence>
<dbReference type="Gene3D" id="2.40.30.170">
    <property type="match status" value="1"/>
</dbReference>
<dbReference type="PROSITE" id="PS51257">
    <property type="entry name" value="PROKAR_LIPOPROTEIN"/>
    <property type="match status" value="1"/>
</dbReference>
<dbReference type="Pfam" id="PF25954">
    <property type="entry name" value="Beta-barrel_RND_2"/>
    <property type="match status" value="1"/>
</dbReference>
<feature type="domain" description="CzcB-like barrel-sandwich hybrid" evidence="6">
    <location>
        <begin position="96"/>
        <end position="241"/>
    </location>
</feature>
<dbReference type="GO" id="GO:0046914">
    <property type="term" value="F:transition metal ion binding"/>
    <property type="evidence" value="ECO:0007669"/>
    <property type="project" value="TreeGrafter"/>
</dbReference>
<dbReference type="GO" id="GO:0015679">
    <property type="term" value="P:plasma membrane copper ion transport"/>
    <property type="evidence" value="ECO:0007669"/>
    <property type="project" value="TreeGrafter"/>
</dbReference>
<dbReference type="RefSeq" id="WP_054018339.1">
    <property type="nucleotide sequence ID" value="NZ_BBYR01000006.1"/>
</dbReference>
<evidence type="ECO:0000256" key="4">
    <source>
        <dbReference type="SAM" id="SignalP"/>
    </source>
</evidence>
<evidence type="ECO:0000256" key="1">
    <source>
        <dbReference type="ARBA" id="ARBA00009477"/>
    </source>
</evidence>
<organism evidence="8 9">
    <name type="scientific">Piscinibacter sakaiensis</name>
    <name type="common">Ideonella sakaiensis</name>
    <dbReference type="NCBI Taxonomy" id="1547922"/>
    <lineage>
        <taxon>Bacteria</taxon>
        <taxon>Pseudomonadati</taxon>
        <taxon>Pseudomonadota</taxon>
        <taxon>Betaproteobacteria</taxon>
        <taxon>Burkholderiales</taxon>
        <taxon>Sphaerotilaceae</taxon>
        <taxon>Piscinibacter</taxon>
    </lineage>
</organism>
<evidence type="ECO:0000259" key="7">
    <source>
        <dbReference type="Pfam" id="PF25975"/>
    </source>
</evidence>
<feature type="region of interest" description="Disordered" evidence="3">
    <location>
        <begin position="33"/>
        <end position="58"/>
    </location>
</feature>
<dbReference type="Pfam" id="PF25975">
    <property type="entry name" value="CzcB_C"/>
    <property type="match status" value="1"/>
</dbReference>
<dbReference type="SUPFAM" id="SSF111369">
    <property type="entry name" value="HlyD-like secretion proteins"/>
    <property type="match status" value="1"/>
</dbReference>
<dbReference type="InterPro" id="IPR058649">
    <property type="entry name" value="CzcB_C"/>
</dbReference>
<dbReference type="FunFam" id="2.40.30.170:FF:000010">
    <property type="entry name" value="Efflux RND transporter periplasmic adaptor subunit"/>
    <property type="match status" value="1"/>
</dbReference>
<evidence type="ECO:0000256" key="2">
    <source>
        <dbReference type="ARBA" id="ARBA00022448"/>
    </source>
</evidence>
<dbReference type="GO" id="GO:0016020">
    <property type="term" value="C:membrane"/>
    <property type="evidence" value="ECO:0007669"/>
    <property type="project" value="InterPro"/>
</dbReference>
<evidence type="ECO:0000259" key="6">
    <source>
        <dbReference type="Pfam" id="PF25973"/>
    </source>
</evidence>
<dbReference type="InterPro" id="IPR058792">
    <property type="entry name" value="Beta-barrel_RND_2"/>
</dbReference>
<reference evidence="8 9" key="2">
    <citation type="journal article" date="2016" name="Science">
        <title>A bacterium that degrades and assimilates poly(ethylene terephthalate).</title>
        <authorList>
            <person name="Yoshida S."/>
            <person name="Hiraga K."/>
            <person name="Takehana T."/>
            <person name="Taniguchi I."/>
            <person name="Yamaji H."/>
            <person name="Maeda Y."/>
            <person name="Toyohara K."/>
            <person name="Miyamoto K."/>
            <person name="Kimura Y."/>
            <person name="Oda K."/>
        </authorList>
    </citation>
    <scope>NUCLEOTIDE SEQUENCE [LARGE SCALE GENOMIC DNA]</scope>
    <source>
        <strain evidence="9">NBRC 110686 / TISTR 2288 / 201-F6</strain>
    </source>
</reference>
<dbReference type="GO" id="GO:0060003">
    <property type="term" value="P:copper ion export"/>
    <property type="evidence" value="ECO:0007669"/>
    <property type="project" value="TreeGrafter"/>
</dbReference>
<dbReference type="PANTHER" id="PTHR30097:SF15">
    <property type="entry name" value="CATION EFFLUX SYSTEM PROTEIN CUSB"/>
    <property type="match status" value="1"/>
</dbReference>
<dbReference type="NCBIfam" id="TIGR01730">
    <property type="entry name" value="RND_mfp"/>
    <property type="match status" value="1"/>
</dbReference>
<keyword evidence="2" id="KW-0813">Transport</keyword>
<dbReference type="Gene3D" id="2.40.420.20">
    <property type="match status" value="1"/>
</dbReference>
<name>A0A0K8NUZ9_PISS1</name>
<dbReference type="InterPro" id="IPR051909">
    <property type="entry name" value="MFP_Cation_Efflux"/>
</dbReference>
<dbReference type="GO" id="GO:0022857">
    <property type="term" value="F:transmembrane transporter activity"/>
    <property type="evidence" value="ECO:0007669"/>
    <property type="project" value="InterPro"/>
</dbReference>
<reference evidence="9" key="1">
    <citation type="submission" date="2015-07" db="EMBL/GenBank/DDBJ databases">
        <title>Discovery of a poly(ethylene terephthalate assimilation.</title>
        <authorList>
            <person name="Yoshida S."/>
            <person name="Hiraga K."/>
            <person name="Takehana T."/>
            <person name="Taniguchi I."/>
            <person name="Yamaji H."/>
            <person name="Maeda Y."/>
            <person name="Toyohara K."/>
            <person name="Miyamoto K."/>
            <person name="Kimura Y."/>
            <person name="Oda K."/>
        </authorList>
    </citation>
    <scope>NUCLEOTIDE SEQUENCE [LARGE SCALE GENOMIC DNA]</scope>
    <source>
        <strain evidence="9">NBRC 110686 / TISTR 2288 / 201-F6</strain>
    </source>
</reference>
<dbReference type="InterPro" id="IPR006143">
    <property type="entry name" value="RND_pump_MFP"/>
</dbReference>
<protein>
    <submittedName>
        <fullName evidence="8">Cobalt/zinc/cadmium efflux RND transporter</fullName>
    </submittedName>
</protein>
<feature type="domain" description="CusB-like beta-barrel" evidence="5">
    <location>
        <begin position="244"/>
        <end position="320"/>
    </location>
</feature>
<dbReference type="PANTHER" id="PTHR30097">
    <property type="entry name" value="CATION EFFLUX SYSTEM PROTEIN CUSB"/>
    <property type="match status" value="1"/>
</dbReference>
<dbReference type="AlphaFoldDB" id="A0A0K8NUZ9"/>
<evidence type="ECO:0000256" key="3">
    <source>
        <dbReference type="SAM" id="MobiDB-lite"/>
    </source>
</evidence>
<dbReference type="PROSITE" id="PS00430">
    <property type="entry name" value="TONB_DEPENDENT_REC_1"/>
    <property type="match status" value="1"/>
</dbReference>
<feature type="signal peptide" evidence="4">
    <location>
        <begin position="1"/>
        <end position="28"/>
    </location>
</feature>
<accession>A0A0K8NUZ9</accession>
<feature type="domain" description="CzcB-like C-terminal circularly permuted SH3-like" evidence="7">
    <location>
        <begin position="329"/>
        <end position="388"/>
    </location>
</feature>
<dbReference type="Pfam" id="PF25973">
    <property type="entry name" value="BSH_CzcB"/>
    <property type="match status" value="1"/>
</dbReference>
<proteinExistence type="inferred from homology"/>
<evidence type="ECO:0000313" key="9">
    <source>
        <dbReference type="Proteomes" id="UP000037660"/>
    </source>
</evidence>
<keyword evidence="9" id="KW-1185">Reference proteome</keyword>
<dbReference type="Gene3D" id="1.10.287.470">
    <property type="entry name" value="Helix hairpin bin"/>
    <property type="match status" value="1"/>
</dbReference>
<dbReference type="InterPro" id="IPR058647">
    <property type="entry name" value="BSH_CzcB-like"/>
</dbReference>
<keyword evidence="4" id="KW-0732">Signal</keyword>
<dbReference type="OrthoDB" id="9768185at2"/>
<dbReference type="GO" id="GO:0030288">
    <property type="term" value="C:outer membrane-bounded periplasmic space"/>
    <property type="evidence" value="ECO:0007669"/>
    <property type="project" value="TreeGrafter"/>
</dbReference>
<dbReference type="STRING" id="1547922.ISF6_3990"/>
<gene>
    <name evidence="8" type="ORF">ISF6_3990</name>
</gene>
<evidence type="ECO:0000313" key="8">
    <source>
        <dbReference type="EMBL" id="GAP34211.1"/>
    </source>
</evidence>
<sequence length="400" mass="41390">MKNSKPHGSSASLVLTTLALALAGALTACGGGEKSAEAKSAEKAASAPEGGHKEEGGLKLSAEEAQRAGIKLEKLAEQGFADSVTVTATIRPNQDRVARVAPRVEGRIVQVTAKLGDSVKAGQVLAVLDSLALGEAQSALERARSAQRVAQADYARAESLAKDEIIPQRELLRAKSSLETANADLHAAEDKLRLLGGTASHTERAASTFALTAPLAGTVVQKKATIGELGSPAEPLFSVADLSTVWIEADLTEDKLARVKVGAAATVTVNAYPNERFSGRVTYVASMLDKDSRTTPARIEVPNKDGRLKPEMFASATIETGAARAPALSVPSAAILLLQGQPTVFVAEGGGFEPRAIEPGDKVGGRTVVKAGVKAGEQVVAEGAYALKARLLKSQIGEGH</sequence>
<dbReference type="Gene3D" id="2.40.50.100">
    <property type="match status" value="1"/>
</dbReference>
<comment type="similarity">
    <text evidence="1">Belongs to the membrane fusion protein (MFP) (TC 8.A.1) family.</text>
</comment>
<dbReference type="InterPro" id="IPR010916">
    <property type="entry name" value="TonB_box_CS"/>
</dbReference>
<dbReference type="Proteomes" id="UP000037660">
    <property type="component" value="Unassembled WGS sequence"/>
</dbReference>
<feature type="chain" id="PRO_5005513401" evidence="4">
    <location>
        <begin position="29"/>
        <end position="400"/>
    </location>
</feature>
<comment type="caution">
    <text evidence="8">The sequence shown here is derived from an EMBL/GenBank/DDBJ whole genome shotgun (WGS) entry which is preliminary data.</text>
</comment>